<dbReference type="EMBL" id="MN739802">
    <property type="protein sequence ID" value="QHT26810.1"/>
    <property type="molecule type" value="Genomic_DNA"/>
</dbReference>
<protein>
    <submittedName>
        <fullName evidence="1">Uncharacterized protein</fullName>
    </submittedName>
</protein>
<proteinExistence type="predicted"/>
<evidence type="ECO:0000313" key="1">
    <source>
        <dbReference type="EMBL" id="QHT26810.1"/>
    </source>
</evidence>
<accession>A0A6C0EEC3</accession>
<reference evidence="1" key="1">
    <citation type="journal article" date="2020" name="Nature">
        <title>Giant virus diversity and host interactions through global metagenomics.</title>
        <authorList>
            <person name="Schulz F."/>
            <person name="Roux S."/>
            <person name="Paez-Espino D."/>
            <person name="Jungbluth S."/>
            <person name="Walsh D.A."/>
            <person name="Denef V.J."/>
            <person name="McMahon K.D."/>
            <person name="Konstantinidis K.T."/>
            <person name="Eloe-Fadrosh E.A."/>
            <person name="Kyrpides N.C."/>
            <person name="Woyke T."/>
        </authorList>
    </citation>
    <scope>NUCLEOTIDE SEQUENCE</scope>
    <source>
        <strain evidence="1">GVMAG-M-3300023179-2</strain>
    </source>
</reference>
<name>A0A6C0EEC3_9ZZZZ</name>
<sequence>MPTKTIYKKKIINYNCINILNENTYIYYGQYKTTNKKILELMKNLTYNKFKFGAISQKIIRNIWRQNKLITYKQFSELWINENNIGIKYAELAYNEFMKTNGNKDEWHQNKKAIIILFKKFNLLN</sequence>
<organism evidence="1">
    <name type="scientific">viral metagenome</name>
    <dbReference type="NCBI Taxonomy" id="1070528"/>
    <lineage>
        <taxon>unclassified sequences</taxon>
        <taxon>metagenomes</taxon>
        <taxon>organismal metagenomes</taxon>
    </lineage>
</organism>
<dbReference type="AlphaFoldDB" id="A0A6C0EEC3"/>